<keyword evidence="1" id="KW-1133">Transmembrane helix</keyword>
<keyword evidence="1" id="KW-0812">Transmembrane</keyword>
<evidence type="ECO:0000313" key="2">
    <source>
        <dbReference type="EMBL" id="MRY14740.1"/>
    </source>
</evidence>
<dbReference type="AlphaFoldDB" id="A0A6G1ZLI8"/>
<evidence type="ECO:0000256" key="1">
    <source>
        <dbReference type="SAM" id="Phobius"/>
    </source>
</evidence>
<feature type="transmembrane region" description="Helical" evidence="1">
    <location>
        <begin position="12"/>
        <end position="32"/>
    </location>
</feature>
<name>A0A6G1ZLI8_9BACT</name>
<dbReference type="Pfam" id="PF14305">
    <property type="entry name" value="ATPgrasp_TupA"/>
    <property type="match status" value="1"/>
</dbReference>
<gene>
    <name evidence="2" type="ORF">GKE01_25295</name>
</gene>
<dbReference type="EMBL" id="WKLP01000065">
    <property type="protein sequence ID" value="MRY14740.1"/>
    <property type="molecule type" value="Genomic_DNA"/>
</dbReference>
<organism evidence="2">
    <name type="scientific">Parabacteroides goldsteinii</name>
    <dbReference type="NCBI Taxonomy" id="328812"/>
    <lineage>
        <taxon>Bacteria</taxon>
        <taxon>Pseudomonadati</taxon>
        <taxon>Bacteroidota</taxon>
        <taxon>Bacteroidia</taxon>
        <taxon>Bacteroidales</taxon>
        <taxon>Tannerellaceae</taxon>
        <taxon>Parabacteroides</taxon>
    </lineage>
</organism>
<dbReference type="InterPro" id="IPR029465">
    <property type="entry name" value="ATPgrasp_TupA"/>
</dbReference>
<proteinExistence type="predicted"/>
<sequence length="293" mass="34614">MLFVDRFKLFCIIPFSFLGYLFPKFVLTFRYYRWTRKLIRWNNPRNTQEYSLGLLFKKNTDITLLANLADKVKVREFVRDKIGSQYLTEMYGCWASADEIDFDLLPDSFVLKTNNGCASNIIVRGKNSIDIEKVKSKLDYWLRFPYGALTGQIHYSKIKPLILAENYLEQSKDKDILPFDYKFFCYKGKPLYILYYEGRKLNGHITPNMLYDMNWNPLNSEVNFPIDHVVNKPISFEIMKACVTSLCADFEFVRVDFYEIDNHPVFGEMTFTPDILTNIREDFYPLMRLGCIS</sequence>
<keyword evidence="1" id="KW-0472">Membrane</keyword>
<accession>A0A6G1ZLI8</accession>
<protein>
    <submittedName>
        <fullName evidence="2">Uncharacterized protein</fullName>
    </submittedName>
</protein>
<dbReference type="RefSeq" id="WP_010802604.1">
    <property type="nucleotide sequence ID" value="NZ_CAJSYT010000017.1"/>
</dbReference>
<reference evidence="2" key="1">
    <citation type="journal article" date="2019" name="Nat. Med.">
        <title>A library of human gut bacterial isolates paired with longitudinal multiomics data enables mechanistic microbiome research.</title>
        <authorList>
            <person name="Poyet M."/>
            <person name="Groussin M."/>
            <person name="Gibbons S.M."/>
            <person name="Avila-Pacheco J."/>
            <person name="Jiang X."/>
            <person name="Kearney S.M."/>
            <person name="Perrotta A.R."/>
            <person name="Berdy B."/>
            <person name="Zhao S."/>
            <person name="Lieberman T.D."/>
            <person name="Swanson P.K."/>
            <person name="Smith M."/>
            <person name="Roesemann S."/>
            <person name="Alexander J.E."/>
            <person name="Rich S.A."/>
            <person name="Livny J."/>
            <person name="Vlamakis H."/>
            <person name="Clish C."/>
            <person name="Bullock K."/>
            <person name="Deik A."/>
            <person name="Scott J."/>
            <person name="Pierce K.A."/>
            <person name="Xavier R.J."/>
            <person name="Alm E.J."/>
        </authorList>
    </citation>
    <scope>NUCLEOTIDE SEQUENCE</scope>
    <source>
        <strain evidence="2">BIOML-A4</strain>
    </source>
</reference>
<comment type="caution">
    <text evidence="2">The sequence shown here is derived from an EMBL/GenBank/DDBJ whole genome shotgun (WGS) entry which is preliminary data.</text>
</comment>